<dbReference type="InterPro" id="IPR021934">
    <property type="entry name" value="Sox_C"/>
</dbReference>
<evidence type="ECO:0000313" key="7">
    <source>
        <dbReference type="Proteomes" id="UP000243459"/>
    </source>
</evidence>
<name>A0A5P1FTY9_ASPOF</name>
<sequence length="197" mass="21510">MKFSIRSVIRFLVVSSPKLPTYHSDNVIVVTVIQTPLSTSPSPVTALIVTVIAYQHYRPSMPPSPSDKLCTSSSKRLFHHSSSPQTLSSLSNSTWRSLLFVDMLPLFDLPSKLSSSPSMSTESSTLAIYVSSSFELSPLVAASFAPLSSHHQLSSRHRREGPLTGPSSPRCYYEAKHGPTKGSAHQRRHEGPISPPP</sequence>
<dbReference type="EMBL" id="CM007381">
    <property type="protein sequence ID" value="ONK80181.1"/>
    <property type="molecule type" value="Genomic_DNA"/>
</dbReference>
<keyword evidence="3" id="KW-0539">Nucleus</keyword>
<keyword evidence="7" id="KW-1185">Reference proteome</keyword>
<dbReference type="Proteomes" id="UP000243459">
    <property type="component" value="Chromosome 1"/>
</dbReference>
<gene>
    <name evidence="6" type="ORF">A4U43_C01F14790</name>
</gene>
<dbReference type="Gramene" id="ONK80181">
    <property type="protein sequence ID" value="ONK80181"/>
    <property type="gene ID" value="A4U43_C01F14790"/>
</dbReference>
<dbReference type="AlphaFoldDB" id="A0A5P1FTY9"/>
<feature type="domain" description="Sox C-terminal" evidence="5">
    <location>
        <begin position="156"/>
        <end position="197"/>
    </location>
</feature>
<reference evidence="7" key="1">
    <citation type="journal article" date="2017" name="Nat. Commun.">
        <title>The asparagus genome sheds light on the origin and evolution of a young Y chromosome.</title>
        <authorList>
            <person name="Harkess A."/>
            <person name="Zhou J."/>
            <person name="Xu C."/>
            <person name="Bowers J.E."/>
            <person name="Van der Hulst R."/>
            <person name="Ayyampalayam S."/>
            <person name="Mercati F."/>
            <person name="Riccardi P."/>
            <person name="McKain M.R."/>
            <person name="Kakrana A."/>
            <person name="Tang H."/>
            <person name="Ray J."/>
            <person name="Groenendijk J."/>
            <person name="Arikit S."/>
            <person name="Mathioni S.M."/>
            <person name="Nakano M."/>
            <person name="Shan H."/>
            <person name="Telgmann-Rauber A."/>
            <person name="Kanno A."/>
            <person name="Yue Z."/>
            <person name="Chen H."/>
            <person name="Li W."/>
            <person name="Chen Y."/>
            <person name="Xu X."/>
            <person name="Zhang Y."/>
            <person name="Luo S."/>
            <person name="Chen H."/>
            <person name="Gao J."/>
            <person name="Mao Z."/>
            <person name="Pires J.C."/>
            <person name="Luo M."/>
            <person name="Kudrna D."/>
            <person name="Wing R.A."/>
            <person name="Meyers B.C."/>
            <person name="Yi K."/>
            <person name="Kong H."/>
            <person name="Lavrijsen P."/>
            <person name="Sunseri F."/>
            <person name="Falavigna A."/>
            <person name="Ye Y."/>
            <person name="Leebens-Mack J.H."/>
            <person name="Chen G."/>
        </authorList>
    </citation>
    <scope>NUCLEOTIDE SEQUENCE [LARGE SCALE GENOMIC DNA]</scope>
    <source>
        <strain evidence="7">cv. DH0086</strain>
    </source>
</reference>
<keyword evidence="2" id="KW-0804">Transcription</keyword>
<proteinExistence type="predicted"/>
<accession>A0A5P1FTY9</accession>
<protein>
    <recommendedName>
        <fullName evidence="5">Sox C-terminal domain-containing protein</fullName>
    </recommendedName>
</protein>
<evidence type="ECO:0000256" key="1">
    <source>
        <dbReference type="ARBA" id="ARBA00023015"/>
    </source>
</evidence>
<evidence type="ECO:0000256" key="3">
    <source>
        <dbReference type="ARBA" id="ARBA00023242"/>
    </source>
</evidence>
<evidence type="ECO:0000259" key="5">
    <source>
        <dbReference type="PROSITE" id="PS51516"/>
    </source>
</evidence>
<evidence type="ECO:0000256" key="4">
    <source>
        <dbReference type="SAM" id="MobiDB-lite"/>
    </source>
</evidence>
<evidence type="ECO:0000256" key="2">
    <source>
        <dbReference type="ARBA" id="ARBA00023163"/>
    </source>
</evidence>
<dbReference type="PROSITE" id="PS51516">
    <property type="entry name" value="SOX_C"/>
    <property type="match status" value="1"/>
</dbReference>
<organism evidence="6 7">
    <name type="scientific">Asparagus officinalis</name>
    <name type="common">Garden asparagus</name>
    <dbReference type="NCBI Taxonomy" id="4686"/>
    <lineage>
        <taxon>Eukaryota</taxon>
        <taxon>Viridiplantae</taxon>
        <taxon>Streptophyta</taxon>
        <taxon>Embryophyta</taxon>
        <taxon>Tracheophyta</taxon>
        <taxon>Spermatophyta</taxon>
        <taxon>Magnoliopsida</taxon>
        <taxon>Liliopsida</taxon>
        <taxon>Asparagales</taxon>
        <taxon>Asparagaceae</taxon>
        <taxon>Asparagoideae</taxon>
        <taxon>Asparagus</taxon>
    </lineage>
</organism>
<evidence type="ECO:0000313" key="6">
    <source>
        <dbReference type="EMBL" id="ONK80181.1"/>
    </source>
</evidence>
<feature type="region of interest" description="Disordered" evidence="4">
    <location>
        <begin position="150"/>
        <end position="197"/>
    </location>
</feature>
<keyword evidence="1" id="KW-0805">Transcription regulation</keyword>